<comment type="caution">
    <text evidence="1">The sequence shown here is derived from an EMBL/GenBank/DDBJ whole genome shotgun (WGS) entry which is preliminary data.</text>
</comment>
<dbReference type="Proteomes" id="UP001145114">
    <property type="component" value="Unassembled WGS sequence"/>
</dbReference>
<proteinExistence type="predicted"/>
<feature type="non-terminal residue" evidence="1">
    <location>
        <position position="1"/>
    </location>
</feature>
<name>A0ACC1HM27_9FUNG</name>
<reference evidence="1" key="1">
    <citation type="submission" date="2022-06" db="EMBL/GenBank/DDBJ databases">
        <title>Phylogenomic reconstructions and comparative analyses of Kickxellomycotina fungi.</title>
        <authorList>
            <person name="Reynolds N.K."/>
            <person name="Stajich J.E."/>
            <person name="Barry K."/>
            <person name="Grigoriev I.V."/>
            <person name="Crous P."/>
            <person name="Smith M.E."/>
        </authorList>
    </citation>
    <scope>NUCLEOTIDE SEQUENCE</scope>
    <source>
        <strain evidence="1">RSA 2271</strain>
    </source>
</reference>
<dbReference type="EMBL" id="JAMZIH010003061">
    <property type="protein sequence ID" value="KAJ1677055.1"/>
    <property type="molecule type" value="Genomic_DNA"/>
</dbReference>
<keyword evidence="2" id="KW-1185">Reference proteome</keyword>
<evidence type="ECO:0000313" key="1">
    <source>
        <dbReference type="EMBL" id="KAJ1677055.1"/>
    </source>
</evidence>
<evidence type="ECO:0000313" key="2">
    <source>
        <dbReference type="Proteomes" id="UP001145114"/>
    </source>
</evidence>
<protein>
    <submittedName>
        <fullName evidence="1">Uncharacterized protein</fullName>
    </submittedName>
</protein>
<organism evidence="1 2">
    <name type="scientific">Spiromyces aspiralis</name>
    <dbReference type="NCBI Taxonomy" id="68401"/>
    <lineage>
        <taxon>Eukaryota</taxon>
        <taxon>Fungi</taxon>
        <taxon>Fungi incertae sedis</taxon>
        <taxon>Zoopagomycota</taxon>
        <taxon>Kickxellomycotina</taxon>
        <taxon>Kickxellomycetes</taxon>
        <taxon>Kickxellales</taxon>
        <taxon>Kickxellaceae</taxon>
        <taxon>Spiromyces</taxon>
    </lineage>
</organism>
<accession>A0ACC1HM27</accession>
<sequence length="114" mass="12427">ALIIATNCLYIRYQAVFPRDKPKSPGGDGGNKDKWIRAFKGCAFAVIATLSAINDRTLFTARTGRLTKSGVCAISPNFSENTKHFGEIMFWTQLAGLVLACIGFCFYGGIAVKR</sequence>
<gene>
    <name evidence="1" type="ORF">EV182_006966</name>
</gene>